<keyword evidence="4" id="KW-0862">Zinc</keyword>
<dbReference type="EMBL" id="KQ976438">
    <property type="protein sequence ID" value="KYM86854.1"/>
    <property type="molecule type" value="Genomic_DNA"/>
</dbReference>
<keyword evidence="2" id="KW-0677">Repeat</keyword>
<keyword evidence="3 7" id="KW-0863">Zinc-finger</keyword>
<accession>A0A195BM49</accession>
<dbReference type="PANTHER" id="PTHR24388:SF102">
    <property type="entry name" value="ZINC FINGER PROTEIN 407"/>
    <property type="match status" value="1"/>
</dbReference>
<evidence type="ECO:0000313" key="10">
    <source>
        <dbReference type="Proteomes" id="UP000078540"/>
    </source>
</evidence>
<feature type="domain" description="C2H2-type" evidence="8">
    <location>
        <begin position="40"/>
        <end position="70"/>
    </location>
</feature>
<evidence type="ECO:0000313" key="9">
    <source>
        <dbReference type="EMBL" id="KYM86854.1"/>
    </source>
</evidence>
<dbReference type="InterPro" id="IPR036236">
    <property type="entry name" value="Znf_C2H2_sf"/>
</dbReference>
<dbReference type="Proteomes" id="UP000078540">
    <property type="component" value="Unassembled WGS sequence"/>
</dbReference>
<dbReference type="PROSITE" id="PS00028">
    <property type="entry name" value="ZINC_FINGER_C2H2_1"/>
    <property type="match status" value="1"/>
</dbReference>
<dbReference type="GO" id="GO:0008270">
    <property type="term" value="F:zinc ion binding"/>
    <property type="evidence" value="ECO:0007669"/>
    <property type="project" value="UniProtKB-KW"/>
</dbReference>
<evidence type="ECO:0000256" key="1">
    <source>
        <dbReference type="ARBA" id="ARBA00022723"/>
    </source>
</evidence>
<dbReference type="STRING" id="520822.A0A195BM49"/>
<sequence length="220" mass="25558">MAITRRYELDFQMAVGPRPPPATVRHALRQHMLRHAGKKYKCGLPGCPTILRTATELKNHRRLVHDNIEKQYPCPDCSYAAKTKTQLRRHRVRHEDSANTEQAQIHSCTYKDCDFKTKLGSNLRRHMRLHTGIKPFKCRHCPYASNTLENLRKHILSTTLHPGKTIYVCDFCNKEKEKEMEPFGTNFAKQLRAHLLEAHVENFPTPNDATNYTNNIFNPN</sequence>
<proteinExistence type="inferred from homology"/>
<keyword evidence="5" id="KW-0539">Nucleus</keyword>
<comment type="similarity">
    <text evidence="6">Belongs to the snail C2H2-type zinc-finger protein family.</text>
</comment>
<evidence type="ECO:0000256" key="2">
    <source>
        <dbReference type="ARBA" id="ARBA00022737"/>
    </source>
</evidence>
<evidence type="ECO:0000256" key="6">
    <source>
        <dbReference type="ARBA" id="ARBA00037948"/>
    </source>
</evidence>
<feature type="domain" description="C2H2-type" evidence="8">
    <location>
        <begin position="72"/>
        <end position="99"/>
    </location>
</feature>
<evidence type="ECO:0000256" key="3">
    <source>
        <dbReference type="ARBA" id="ARBA00022771"/>
    </source>
</evidence>
<evidence type="ECO:0000256" key="5">
    <source>
        <dbReference type="ARBA" id="ARBA00023242"/>
    </source>
</evidence>
<dbReference type="AlphaFoldDB" id="A0A195BM49"/>
<dbReference type="InterPro" id="IPR013087">
    <property type="entry name" value="Znf_C2H2_type"/>
</dbReference>
<evidence type="ECO:0000259" key="8">
    <source>
        <dbReference type="PROSITE" id="PS50157"/>
    </source>
</evidence>
<organism evidence="9 10">
    <name type="scientific">Atta colombica</name>
    <dbReference type="NCBI Taxonomy" id="520822"/>
    <lineage>
        <taxon>Eukaryota</taxon>
        <taxon>Metazoa</taxon>
        <taxon>Ecdysozoa</taxon>
        <taxon>Arthropoda</taxon>
        <taxon>Hexapoda</taxon>
        <taxon>Insecta</taxon>
        <taxon>Pterygota</taxon>
        <taxon>Neoptera</taxon>
        <taxon>Endopterygota</taxon>
        <taxon>Hymenoptera</taxon>
        <taxon>Apocrita</taxon>
        <taxon>Aculeata</taxon>
        <taxon>Formicoidea</taxon>
        <taxon>Formicidae</taxon>
        <taxon>Myrmicinae</taxon>
        <taxon>Atta</taxon>
    </lineage>
</organism>
<evidence type="ECO:0000256" key="7">
    <source>
        <dbReference type="PROSITE-ProRule" id="PRU00042"/>
    </source>
</evidence>
<keyword evidence="1" id="KW-0479">Metal-binding</keyword>
<dbReference type="Pfam" id="PF00096">
    <property type="entry name" value="zf-C2H2"/>
    <property type="match status" value="1"/>
</dbReference>
<dbReference type="SMART" id="SM00355">
    <property type="entry name" value="ZnF_C2H2"/>
    <property type="match status" value="5"/>
</dbReference>
<dbReference type="GO" id="GO:0000978">
    <property type="term" value="F:RNA polymerase II cis-regulatory region sequence-specific DNA binding"/>
    <property type="evidence" value="ECO:0007669"/>
    <property type="project" value="TreeGrafter"/>
</dbReference>
<protein>
    <recommendedName>
        <fullName evidence="8">C2H2-type domain-containing protein</fullName>
    </recommendedName>
</protein>
<evidence type="ECO:0000256" key="4">
    <source>
        <dbReference type="ARBA" id="ARBA00022833"/>
    </source>
</evidence>
<dbReference type="Gene3D" id="3.30.160.60">
    <property type="entry name" value="Classic Zinc Finger"/>
    <property type="match status" value="3"/>
</dbReference>
<feature type="domain" description="C2H2-type" evidence="8">
    <location>
        <begin position="106"/>
        <end position="135"/>
    </location>
</feature>
<reference evidence="9 10" key="1">
    <citation type="submission" date="2015-09" db="EMBL/GenBank/DDBJ databases">
        <title>Atta colombica WGS genome.</title>
        <authorList>
            <person name="Nygaard S."/>
            <person name="Hu H."/>
            <person name="Boomsma J."/>
            <person name="Zhang G."/>
        </authorList>
    </citation>
    <scope>NUCLEOTIDE SEQUENCE [LARGE SCALE GENOMIC DNA]</scope>
    <source>
        <strain evidence="9">Treedump-2</strain>
        <tissue evidence="9">Whole body</tissue>
    </source>
</reference>
<gene>
    <name evidence="9" type="ORF">ALC53_03777</name>
</gene>
<dbReference type="PANTHER" id="PTHR24388">
    <property type="entry name" value="ZINC FINGER PROTEIN"/>
    <property type="match status" value="1"/>
</dbReference>
<name>A0A195BM49_9HYME</name>
<dbReference type="InterPro" id="IPR050527">
    <property type="entry name" value="Snail/Krueppel_Znf"/>
</dbReference>
<keyword evidence="10" id="KW-1185">Reference proteome</keyword>
<dbReference type="SUPFAM" id="SSF57667">
    <property type="entry name" value="beta-beta-alpha zinc fingers"/>
    <property type="match status" value="2"/>
</dbReference>
<dbReference type="PROSITE" id="PS50157">
    <property type="entry name" value="ZINC_FINGER_C2H2_2"/>
    <property type="match status" value="3"/>
</dbReference>
<dbReference type="GO" id="GO:0000981">
    <property type="term" value="F:DNA-binding transcription factor activity, RNA polymerase II-specific"/>
    <property type="evidence" value="ECO:0007669"/>
    <property type="project" value="TreeGrafter"/>
</dbReference>